<name>A0ABR5CNX2_9HYPH</name>
<dbReference type="PANTHER" id="PTHR40940">
    <property type="entry name" value="PROTEIN BATD-RELATED"/>
    <property type="match status" value="1"/>
</dbReference>
<keyword evidence="4" id="KW-1185">Reference proteome</keyword>
<reference evidence="3 4" key="1">
    <citation type="submission" date="2015-03" db="EMBL/GenBank/DDBJ databases">
        <title>Draft Genome Sequences of Agrobacterium nepotum Strain 39/7T (= CFBP 7436T = LMG 26435T) and Agrobacterium sp. Strain KFB 330 (= CFBP 8308 = LMG 28674).</title>
        <authorList>
            <person name="Kuzmanovic N."/>
            <person name="Pulawska J."/>
            <person name="Obradovic A."/>
        </authorList>
    </citation>
    <scope>NUCLEOTIDE SEQUENCE [LARGE SCALE GENOMIC DNA]</scope>
    <source>
        <strain evidence="3 4">39/7</strain>
    </source>
</reference>
<sequence length="431" mass="46537">MVGLLACAQAFAAEPFGRASIEDAEGIVPGQQVHVVVDVFAPDFFTSPPQFSLFDMPDTLVTLSDDRAQNLVQTIEGVQYSGIRRTYAVVPEKPGSFDLPSIEVDLGYSANGSPVKATVKVALPSFEVAADTRQDATPFAARNLTVTQSFDRDPSSLEVGDAVVRTIVIFAEDTQAMLMPPVDPGDAGGIARYMKPAVLADGVEERGIGRSVETGSTRTETIVYTTSSEGRFSLPAISYPWFDVDGHDGASAILPAITLVVAQAAAGQRLPPALEDQSAHSNGTRKGLLAMLLPAAVALAATLCAWWRYADIRAGMRSLREQHRNSSHRRLRRMRTVIKAAPEEAIYRTLQDWSLNLGFRTVSAWVDAQENPKLAAQVAILERRLFRSRDAPLDRTALVSAIELPRAKRKAAKSALPDLNPAAARPLLPPL</sequence>
<proteinExistence type="predicted"/>
<dbReference type="EMBL" id="JWJH01000017">
    <property type="protein sequence ID" value="KJF66545.1"/>
    <property type="molecule type" value="Genomic_DNA"/>
</dbReference>
<feature type="compositionally biased region" description="Low complexity" evidence="1">
    <location>
        <begin position="415"/>
        <end position="431"/>
    </location>
</feature>
<dbReference type="PANTHER" id="PTHR40940:SF1">
    <property type="entry name" value="PROTEIN BATD"/>
    <property type="match status" value="1"/>
</dbReference>
<evidence type="ECO:0008006" key="5">
    <source>
        <dbReference type="Google" id="ProtNLM"/>
    </source>
</evidence>
<evidence type="ECO:0000313" key="3">
    <source>
        <dbReference type="EMBL" id="KJF66545.1"/>
    </source>
</evidence>
<evidence type="ECO:0000256" key="1">
    <source>
        <dbReference type="SAM" id="MobiDB-lite"/>
    </source>
</evidence>
<keyword evidence="2" id="KW-1133">Transmembrane helix</keyword>
<evidence type="ECO:0000256" key="2">
    <source>
        <dbReference type="SAM" id="Phobius"/>
    </source>
</evidence>
<feature type="transmembrane region" description="Helical" evidence="2">
    <location>
        <begin position="288"/>
        <end position="310"/>
    </location>
</feature>
<dbReference type="InterPro" id="IPR025738">
    <property type="entry name" value="BatD"/>
</dbReference>
<dbReference type="Proteomes" id="UP000052068">
    <property type="component" value="Unassembled WGS sequence"/>
</dbReference>
<keyword evidence="2" id="KW-0472">Membrane</keyword>
<protein>
    <recommendedName>
        <fullName evidence="5">Oxygen tolerance protein BatD</fullName>
    </recommendedName>
</protein>
<evidence type="ECO:0000313" key="4">
    <source>
        <dbReference type="Proteomes" id="UP000052068"/>
    </source>
</evidence>
<accession>A0ABR5CNX2</accession>
<gene>
    <name evidence="3" type="ORF">RS75_17475</name>
</gene>
<feature type="region of interest" description="Disordered" evidence="1">
    <location>
        <begin position="411"/>
        <end position="431"/>
    </location>
</feature>
<comment type="caution">
    <text evidence="3">The sequence shown here is derived from an EMBL/GenBank/DDBJ whole genome shotgun (WGS) entry which is preliminary data.</text>
</comment>
<organism evidence="3 4">
    <name type="scientific">Rhizobium nepotum 39/7</name>
    <dbReference type="NCBI Taxonomy" id="1368418"/>
    <lineage>
        <taxon>Bacteria</taxon>
        <taxon>Pseudomonadati</taxon>
        <taxon>Pseudomonadota</taxon>
        <taxon>Alphaproteobacteria</taxon>
        <taxon>Hyphomicrobiales</taxon>
        <taxon>Rhizobiaceae</taxon>
        <taxon>Rhizobium/Agrobacterium group</taxon>
        <taxon>Rhizobium</taxon>
    </lineage>
</organism>
<keyword evidence="2" id="KW-0812">Transmembrane</keyword>